<evidence type="ECO:0000313" key="3">
    <source>
        <dbReference type="EMBL" id="KYM98229.1"/>
    </source>
</evidence>
<dbReference type="Gene3D" id="3.30.710.10">
    <property type="entry name" value="Potassium Channel Kv1.1, Chain A"/>
    <property type="match status" value="1"/>
</dbReference>
<organism evidence="3 4">
    <name type="scientific">Cyphomyrmex costatus</name>
    <dbReference type="NCBI Taxonomy" id="456900"/>
    <lineage>
        <taxon>Eukaryota</taxon>
        <taxon>Metazoa</taxon>
        <taxon>Ecdysozoa</taxon>
        <taxon>Arthropoda</taxon>
        <taxon>Hexapoda</taxon>
        <taxon>Insecta</taxon>
        <taxon>Pterygota</taxon>
        <taxon>Neoptera</taxon>
        <taxon>Endopterygota</taxon>
        <taxon>Hymenoptera</taxon>
        <taxon>Apocrita</taxon>
        <taxon>Aculeata</taxon>
        <taxon>Formicoidea</taxon>
        <taxon>Formicidae</taxon>
        <taxon>Myrmicinae</taxon>
        <taxon>Cyphomyrmex</taxon>
    </lineage>
</organism>
<proteinExistence type="predicted"/>
<dbReference type="InterPro" id="IPR051095">
    <property type="entry name" value="Dros_DevTransReg"/>
</dbReference>
<dbReference type="PANTHER" id="PTHR23110:SF102">
    <property type="entry name" value="PIPSQUEAK, ISOFORM O"/>
    <property type="match status" value="1"/>
</dbReference>
<evidence type="ECO:0000313" key="4">
    <source>
        <dbReference type="Proteomes" id="UP000078542"/>
    </source>
</evidence>
<dbReference type="PANTHER" id="PTHR23110">
    <property type="entry name" value="BTB DOMAIN TRANSCRIPTION FACTOR"/>
    <property type="match status" value="1"/>
</dbReference>
<comment type="subcellular location">
    <subcellularLocation>
        <location evidence="1">Nucleus</location>
    </subcellularLocation>
</comment>
<evidence type="ECO:0000256" key="2">
    <source>
        <dbReference type="ARBA" id="ARBA00023242"/>
    </source>
</evidence>
<dbReference type="SUPFAM" id="SSF54695">
    <property type="entry name" value="POZ domain"/>
    <property type="match status" value="1"/>
</dbReference>
<name>A0A151ID77_9HYME</name>
<evidence type="ECO:0000256" key="1">
    <source>
        <dbReference type="ARBA" id="ARBA00004123"/>
    </source>
</evidence>
<dbReference type="InterPro" id="IPR011333">
    <property type="entry name" value="SKP1/BTB/POZ_sf"/>
</dbReference>
<accession>A0A151ID77</accession>
<dbReference type="AlphaFoldDB" id="A0A151ID77"/>
<keyword evidence="4" id="KW-1185">Reference proteome</keyword>
<feature type="non-terminal residue" evidence="3">
    <location>
        <position position="1"/>
    </location>
</feature>
<gene>
    <name evidence="3" type="ORF">ALC62_11079</name>
</gene>
<dbReference type="Proteomes" id="UP000078542">
    <property type="component" value="Unassembled WGS sequence"/>
</dbReference>
<dbReference type="STRING" id="456900.A0A151ID77"/>
<dbReference type="GO" id="GO:0005634">
    <property type="term" value="C:nucleus"/>
    <property type="evidence" value="ECO:0007669"/>
    <property type="project" value="UniProtKB-SubCell"/>
</dbReference>
<protein>
    <submittedName>
        <fullName evidence="3">Protein bric-a-brac 1</fullName>
    </submittedName>
</protein>
<reference evidence="3 4" key="1">
    <citation type="submission" date="2016-03" db="EMBL/GenBank/DDBJ databases">
        <title>Cyphomyrmex costatus WGS genome.</title>
        <authorList>
            <person name="Nygaard S."/>
            <person name="Hu H."/>
            <person name="Boomsma J."/>
            <person name="Zhang G."/>
        </authorList>
    </citation>
    <scope>NUCLEOTIDE SEQUENCE [LARGE SCALE GENOMIC DNA]</scope>
    <source>
        <strain evidence="3">MS0001</strain>
        <tissue evidence="3">Whole body</tissue>
    </source>
</reference>
<dbReference type="EMBL" id="KQ978002">
    <property type="protein sequence ID" value="KYM98229.1"/>
    <property type="molecule type" value="Genomic_DNA"/>
</dbReference>
<keyword evidence="2" id="KW-0539">Nucleus</keyword>
<dbReference type="GO" id="GO:0006357">
    <property type="term" value="P:regulation of transcription by RNA polymerase II"/>
    <property type="evidence" value="ECO:0007669"/>
    <property type="project" value="TreeGrafter"/>
</dbReference>
<sequence length="214" mass="22986">REGGRREYGEPEANATVAGSVEEEFAAAPGPRMLQQRGCIATATTPVLATTTGSASSSSSNMFPQQYCLRWKYHHSNLQTMFSQLLERQAYCDVTLACEGKTLRAHKPPPPPPPSPPSPFTLGGVQIVKSILPPKFRMLPTPADAVAVDAAGGTTRGLFSFLSPVGACRDSSPNSQCSFASRPLFPLPAKADRLTGRLPLRLRRCRAGCCQSLR</sequence>